<evidence type="ECO:0000256" key="5">
    <source>
        <dbReference type="PIRSR" id="PIRSR015894-1"/>
    </source>
</evidence>
<feature type="domain" description="PRMT5 arginine-N-methyltransferase" evidence="9">
    <location>
        <begin position="383"/>
        <end position="560"/>
    </location>
</feature>
<feature type="active site" description="Proton donor/acceptor" evidence="5">
    <location>
        <position position="539"/>
    </location>
</feature>
<comment type="similarity">
    <text evidence="4">Belongs to the class I-like SAM-binding methyltransferase superfamily.</text>
</comment>
<dbReference type="GO" id="GO:0005634">
    <property type="term" value="C:nucleus"/>
    <property type="evidence" value="ECO:0007669"/>
    <property type="project" value="TreeGrafter"/>
</dbReference>
<dbReference type="FunFam" id="3.40.50.150:FF:000149">
    <property type="entry name" value="Protein arginine N-methyltransferase"/>
    <property type="match status" value="1"/>
</dbReference>
<feature type="region of interest" description="Disordered" evidence="8">
    <location>
        <begin position="312"/>
        <end position="364"/>
    </location>
</feature>
<evidence type="ECO:0000313" key="13">
    <source>
        <dbReference type="Proteomes" id="UP000800092"/>
    </source>
</evidence>
<dbReference type="GO" id="GO:0005829">
    <property type="term" value="C:cytosol"/>
    <property type="evidence" value="ECO:0007669"/>
    <property type="project" value="TreeGrafter"/>
</dbReference>
<dbReference type="InterPro" id="IPR035248">
    <property type="entry name" value="PRMT5_C"/>
</dbReference>
<accession>A0A6A6HLZ6</accession>
<dbReference type="PROSITE" id="PS51678">
    <property type="entry name" value="SAM_MT_PRMT"/>
    <property type="match status" value="1"/>
</dbReference>
<dbReference type="AlphaFoldDB" id="A0A6A6HLZ6"/>
<evidence type="ECO:0000259" key="9">
    <source>
        <dbReference type="Pfam" id="PF05185"/>
    </source>
</evidence>
<keyword evidence="1 4" id="KW-0489">Methyltransferase</keyword>
<evidence type="ECO:0000256" key="8">
    <source>
        <dbReference type="SAM" id="MobiDB-lite"/>
    </source>
</evidence>
<dbReference type="FunFam" id="2.70.160.11:FF:000018">
    <property type="entry name" value="Protein arginine N-methyltransferase"/>
    <property type="match status" value="1"/>
</dbReference>
<dbReference type="PANTHER" id="PTHR10738:SF0">
    <property type="entry name" value="PROTEIN ARGININE N-METHYLTRANSFERASE 5"/>
    <property type="match status" value="1"/>
</dbReference>
<dbReference type="InterPro" id="IPR007857">
    <property type="entry name" value="Arg_MeTrfase_PRMT5"/>
</dbReference>
<dbReference type="InterPro" id="IPR035075">
    <property type="entry name" value="PRMT5"/>
</dbReference>
<dbReference type="EMBL" id="ML991774">
    <property type="protein sequence ID" value="KAF2239011.1"/>
    <property type="molecule type" value="Genomic_DNA"/>
</dbReference>
<evidence type="ECO:0000256" key="4">
    <source>
        <dbReference type="PIRNR" id="PIRNR015894"/>
    </source>
</evidence>
<dbReference type="InterPro" id="IPR025799">
    <property type="entry name" value="Arg_MeTrfase"/>
</dbReference>
<dbReference type="InterPro" id="IPR035247">
    <property type="entry name" value="PRMT5_TIM"/>
</dbReference>
<evidence type="ECO:0000256" key="6">
    <source>
        <dbReference type="PIRSR" id="PIRSR015894-2"/>
    </source>
</evidence>
<gene>
    <name evidence="12" type="ORF">EV356DRAFT_460353</name>
</gene>
<evidence type="ECO:0000256" key="7">
    <source>
        <dbReference type="PIRSR" id="PIRSR015894-3"/>
    </source>
</evidence>
<dbReference type="InterPro" id="IPR029063">
    <property type="entry name" value="SAM-dependent_MTases_sf"/>
</dbReference>
<dbReference type="GO" id="GO:0006355">
    <property type="term" value="P:regulation of DNA-templated transcription"/>
    <property type="evidence" value="ECO:0007669"/>
    <property type="project" value="TreeGrafter"/>
</dbReference>
<sequence length="800" mass="88405">MDEQMPIFYVGQHETNRTLPVTEDVVLQAHSCNYDMVTTPVTTPSFHSRTLSILSNYNATTNSEEADCTPFPLIPPLTPLDTFLAPTEHVTQQPVVTAPWIDLASPDPLIANLSQQVFKLEVAYAAFCGATSVLIRGPRFRCGASHEPSVTHFAQAILEGLNIGPYLHLSILLPMVESKDEEEPEPVGSLATFAREDFLTGLPKRKSSSFDAHRSWDTWNVVRTICNYHGRLSLALSIPRHLPDVSVQSRWFAEPLRMLELTAESFAKNAKGYPVLTKLAQGFIGRCMRLRTSPWLLLTDVGSIPGLNNPEEIFPMSDGMLSPTKTEDMSRENSKSASPTSSDPTPAEAAAIPQPKKKNKDPTPHLSYIRFLQRNQPVKTTVERFGGGYQDYLQSPLQPLADDLESITYEVFEKDPVKYEWYERAIALALADWHPFGKPASSPDGSIIIAVVGAGRGPLVTRALRAAATTNVKVSVWAVEKNPNAYVLLQKHNLGMWGNAVQIVKSDMRSWQGPVLTDGQIGKVDILVSELLGSFGDNELSPECLDGVQHVLNPGTGISIPASYAAHLTPIASPRLHADIMGRAVSDKDAWEVPYVVFLHQMHYLSSLNPTLTDGHSSKMELPTPNVQQAWEFRHPQPNSTLIQSQMRKGGSVAGGGAGGFSGGDGANDHNARSTTLRFACQKRGICHGLGGYFETVLYKGQSTEKTDNESSKKVELSTNPVTMEEKSKEMISWFPIFFPLKDPLYIPDDSELDVSIWRLTDDRRVWYDWMVEAYVVVKDKRVRIGLSGLHSSRKNGCLM</sequence>
<dbReference type="Pfam" id="PF17285">
    <property type="entry name" value="PRMT5_TIM"/>
    <property type="match status" value="1"/>
</dbReference>
<evidence type="ECO:0000259" key="11">
    <source>
        <dbReference type="Pfam" id="PF17286"/>
    </source>
</evidence>
<feature type="site" description="Critical for specifying symmetric addition of methyl groups" evidence="7">
    <location>
        <position position="412"/>
    </location>
</feature>
<protein>
    <recommendedName>
        <fullName evidence="4">Protein arginine N-methyltransferase</fullName>
    </recommendedName>
</protein>
<reference evidence="12" key="1">
    <citation type="journal article" date="2020" name="Stud. Mycol.">
        <title>101 Dothideomycetes genomes: a test case for predicting lifestyles and emergence of pathogens.</title>
        <authorList>
            <person name="Haridas S."/>
            <person name="Albert R."/>
            <person name="Binder M."/>
            <person name="Bloem J."/>
            <person name="Labutti K."/>
            <person name="Salamov A."/>
            <person name="Andreopoulos B."/>
            <person name="Baker S."/>
            <person name="Barry K."/>
            <person name="Bills G."/>
            <person name="Bluhm B."/>
            <person name="Cannon C."/>
            <person name="Castanera R."/>
            <person name="Culley D."/>
            <person name="Daum C."/>
            <person name="Ezra D."/>
            <person name="Gonzalez J."/>
            <person name="Henrissat B."/>
            <person name="Kuo A."/>
            <person name="Liang C."/>
            <person name="Lipzen A."/>
            <person name="Lutzoni F."/>
            <person name="Magnuson J."/>
            <person name="Mondo S."/>
            <person name="Nolan M."/>
            <person name="Ohm R."/>
            <person name="Pangilinan J."/>
            <person name="Park H.-J."/>
            <person name="Ramirez L."/>
            <person name="Alfaro M."/>
            <person name="Sun H."/>
            <person name="Tritt A."/>
            <person name="Yoshinaga Y."/>
            <person name="Zwiers L.-H."/>
            <person name="Turgeon B."/>
            <person name="Goodwin S."/>
            <person name="Spatafora J."/>
            <person name="Crous P."/>
            <person name="Grigoriev I."/>
        </authorList>
    </citation>
    <scope>NUCLEOTIDE SEQUENCE</scope>
    <source>
        <strain evidence="12">Tuck. ex Michener</strain>
    </source>
</reference>
<feature type="domain" description="PRMT5 TIM barrel" evidence="10">
    <location>
        <begin position="33"/>
        <end position="374"/>
    </location>
</feature>
<evidence type="ECO:0000259" key="10">
    <source>
        <dbReference type="Pfam" id="PF17285"/>
    </source>
</evidence>
<feature type="compositionally biased region" description="Basic and acidic residues" evidence="8">
    <location>
        <begin position="325"/>
        <end position="334"/>
    </location>
</feature>
<keyword evidence="2 4" id="KW-0808">Transferase</keyword>
<keyword evidence="3 4" id="KW-0949">S-adenosyl-L-methionine</keyword>
<feature type="binding site" evidence="6">
    <location>
        <position position="409"/>
    </location>
    <ligand>
        <name>S-adenosyl-L-methionine</name>
        <dbReference type="ChEBI" id="CHEBI:59789"/>
    </ligand>
</feature>
<dbReference type="Proteomes" id="UP000800092">
    <property type="component" value="Unassembled WGS sequence"/>
</dbReference>
<feature type="binding site" evidence="6">
    <location>
        <begin position="507"/>
        <end position="508"/>
    </location>
    <ligand>
        <name>S-adenosyl-L-methionine</name>
        <dbReference type="ChEBI" id="CHEBI:59789"/>
    </ligand>
</feature>
<dbReference type="Gene3D" id="3.40.50.150">
    <property type="entry name" value="Vaccinia Virus protein VP39"/>
    <property type="match status" value="1"/>
</dbReference>
<name>A0A6A6HLZ6_VIRVR</name>
<dbReference type="SUPFAM" id="SSF53335">
    <property type="entry name" value="S-adenosyl-L-methionine-dependent methyltransferases"/>
    <property type="match status" value="1"/>
</dbReference>
<dbReference type="GO" id="GO:0032259">
    <property type="term" value="P:methylation"/>
    <property type="evidence" value="ECO:0007669"/>
    <property type="project" value="UniProtKB-KW"/>
</dbReference>
<evidence type="ECO:0000256" key="1">
    <source>
        <dbReference type="ARBA" id="ARBA00022603"/>
    </source>
</evidence>
<proteinExistence type="inferred from homology"/>
<evidence type="ECO:0000256" key="3">
    <source>
        <dbReference type="ARBA" id="ARBA00022691"/>
    </source>
</evidence>
<feature type="compositionally biased region" description="Low complexity" evidence="8">
    <location>
        <begin position="335"/>
        <end position="351"/>
    </location>
</feature>
<dbReference type="GO" id="GO:0016274">
    <property type="term" value="F:protein-arginine N-methyltransferase activity"/>
    <property type="evidence" value="ECO:0007669"/>
    <property type="project" value="InterPro"/>
</dbReference>
<keyword evidence="13" id="KW-1185">Reference proteome</keyword>
<dbReference type="Gene3D" id="3.20.20.150">
    <property type="entry name" value="Divalent-metal-dependent TIM barrel enzymes"/>
    <property type="match status" value="1"/>
</dbReference>
<evidence type="ECO:0000313" key="12">
    <source>
        <dbReference type="EMBL" id="KAF2239011.1"/>
    </source>
</evidence>
<evidence type="ECO:0000256" key="2">
    <source>
        <dbReference type="ARBA" id="ARBA00022679"/>
    </source>
</evidence>
<dbReference type="Gene3D" id="2.70.160.11">
    <property type="entry name" value="Hnrnp arginine n-methyltransferase1"/>
    <property type="match status" value="1"/>
</dbReference>
<dbReference type="Pfam" id="PF05185">
    <property type="entry name" value="PRMT5"/>
    <property type="match status" value="1"/>
</dbReference>
<dbReference type="PANTHER" id="PTHR10738">
    <property type="entry name" value="PROTEIN ARGININE N-METHYLTRANSFERASE 5"/>
    <property type="match status" value="1"/>
</dbReference>
<dbReference type="Pfam" id="PF17286">
    <property type="entry name" value="PRMT5_C"/>
    <property type="match status" value="1"/>
</dbReference>
<feature type="binding site" evidence="6">
    <location>
        <begin position="418"/>
        <end position="419"/>
    </location>
    <ligand>
        <name>S-adenosyl-L-methionine</name>
        <dbReference type="ChEBI" id="CHEBI:59789"/>
    </ligand>
</feature>
<feature type="domain" description="PRMT5 oligomerisation" evidence="11">
    <location>
        <begin position="563"/>
        <end position="799"/>
    </location>
</feature>
<organism evidence="12 13">
    <name type="scientific">Viridothelium virens</name>
    <name type="common">Speckled blister lichen</name>
    <name type="synonym">Trypethelium virens</name>
    <dbReference type="NCBI Taxonomy" id="1048519"/>
    <lineage>
        <taxon>Eukaryota</taxon>
        <taxon>Fungi</taxon>
        <taxon>Dikarya</taxon>
        <taxon>Ascomycota</taxon>
        <taxon>Pezizomycotina</taxon>
        <taxon>Dothideomycetes</taxon>
        <taxon>Dothideomycetes incertae sedis</taxon>
        <taxon>Trypetheliales</taxon>
        <taxon>Trypetheliaceae</taxon>
        <taxon>Viridothelium</taxon>
    </lineage>
</organism>
<feature type="binding site" evidence="6">
    <location>
        <position position="480"/>
    </location>
    <ligand>
        <name>S-adenosyl-L-methionine</name>
        <dbReference type="ChEBI" id="CHEBI:59789"/>
    </ligand>
</feature>
<feature type="active site" description="Proton donor/acceptor" evidence="5">
    <location>
        <position position="530"/>
    </location>
</feature>
<dbReference type="OrthoDB" id="1368803at2759"/>
<dbReference type="PIRSF" id="PIRSF015894">
    <property type="entry name" value="Skb1_MeTrfase"/>
    <property type="match status" value="1"/>
</dbReference>